<feature type="compositionally biased region" description="Polar residues" evidence="6">
    <location>
        <begin position="839"/>
        <end position="848"/>
    </location>
</feature>
<accession>A0A1J1J8C1</accession>
<dbReference type="PANTHER" id="PTHR13555:SF5">
    <property type="entry name" value="ZINC-FINGER OF A C2HC-TYPE"/>
    <property type="match status" value="1"/>
</dbReference>
<protein>
    <submittedName>
        <fullName evidence="8">CLUMA_CG021347, isoform A</fullName>
    </submittedName>
</protein>
<feature type="region of interest" description="Disordered" evidence="6">
    <location>
        <begin position="768"/>
        <end position="814"/>
    </location>
</feature>
<feature type="domain" description="C2HC/C3H-type" evidence="7">
    <location>
        <begin position="109"/>
        <end position="138"/>
    </location>
</feature>
<sequence>MWNKLFKKKQSKSANKSQNDAPTKQTTPPASTTTFCFSFRGAKKPNNDHYNKMNENFQYFQHESEIYRKPDYNRRHEYSQLYQPVQHRHPDENQQLNEIFIEIPQPNIRLDLCPVCSRKFAPETLLKHVIICEKINTKKRKPFDSSKQRLNGTEFASVSATSSPVATNRLTPSRFESRVSPPKTLQRKLSETSLKSQPATSTSSHYNMSRKNSSVSLGGGTPRLSVKRSLVQQNEKCPYCERNFGFKAYDRHVEWCKEKSLIKPSPDTATVSAAKERMKTRITYKAPCLKTKRTTTREKYSNSCNGSTNSLADFDSHLNSMSSSMTSEHGLYDPFLSAKKQLEELFTPTSSTPTTQMINSMMVPTTPSSEVNKVNNINNDIMSKSLTLTSQAVNSPKTPQPIPKMQSNFKRTSSLRISNRKPKPTIYTPPVKSNIHCGITDDGPISPNFVKATDYDELPIKSPYSAIKMCEKNLKQNQVMPLRVSPARASPSPTMPSINQPILRDKNAALTRKNLKLDIRNPNKPLHQDYPLSKTDSLALFLKYENELTAKLSEKEMKDKSNSLSKRSQATNNLTSVGLSLDHKLPDINHGISTTTPQPTPRITNGKSFDERNALISIDNFHKNPQENINEEKKSHSAPVKTMNACDNLPELNNGNNVSDKSRSPSMDRKTGEEESPQSGRRSALRRQKKYNIDNILFGIDNEQEVKSTTPSSGSDNSNNNSLIRPTSRTSNTESIFEDFDFDQFIASFNDDDQFPIFKDYKALLNKTVNDDNSNKPLNDTNKSQPEENPFGLTKNLVDTKPIPIQQPQRSEAELSGLEKLDNLCKMLSGNSDSDESNSLETDSQAIRSKSSADSAYGSLSSQSRQSQSPFDHRKMTNNNFSTFRPTPPPPPIRQHLELKTTEIVLNPVKPPYFQETIMIPRNGNVLLNRSTSTESSKSDAPYSKFCHECGYKFVVPTAKFCIECGVRRIKMV</sequence>
<dbReference type="AlphaFoldDB" id="A0A1J1J8C1"/>
<feature type="region of interest" description="Disordered" evidence="6">
    <location>
        <begin position="154"/>
        <end position="221"/>
    </location>
</feature>
<feature type="region of interest" description="Disordered" evidence="6">
    <location>
        <begin position="1"/>
        <end position="32"/>
    </location>
</feature>
<keyword evidence="1" id="KW-0479">Metal-binding</keyword>
<evidence type="ECO:0000259" key="7">
    <source>
        <dbReference type="PROSITE" id="PS52027"/>
    </source>
</evidence>
<reference evidence="8 9" key="1">
    <citation type="submission" date="2015-04" db="EMBL/GenBank/DDBJ databases">
        <authorList>
            <person name="Syromyatnikov M.Y."/>
            <person name="Popov V.N."/>
        </authorList>
    </citation>
    <scope>NUCLEOTIDE SEQUENCE [LARGE SCALE GENOMIC DNA]</scope>
</reference>
<name>A0A1J1J8C1_9DIPT</name>
<keyword evidence="4" id="KW-0862">Zinc</keyword>
<organism evidence="8 9">
    <name type="scientific">Clunio marinus</name>
    <dbReference type="NCBI Taxonomy" id="568069"/>
    <lineage>
        <taxon>Eukaryota</taxon>
        <taxon>Metazoa</taxon>
        <taxon>Ecdysozoa</taxon>
        <taxon>Arthropoda</taxon>
        <taxon>Hexapoda</taxon>
        <taxon>Insecta</taxon>
        <taxon>Pterygota</taxon>
        <taxon>Neoptera</taxon>
        <taxon>Endopterygota</taxon>
        <taxon>Diptera</taxon>
        <taxon>Nematocera</taxon>
        <taxon>Chironomoidea</taxon>
        <taxon>Chironomidae</taxon>
        <taxon>Clunio</taxon>
    </lineage>
</organism>
<gene>
    <name evidence="8" type="ORF">CLUMA_CG021347</name>
</gene>
<evidence type="ECO:0000256" key="2">
    <source>
        <dbReference type="ARBA" id="ARBA00022737"/>
    </source>
</evidence>
<evidence type="ECO:0000256" key="3">
    <source>
        <dbReference type="ARBA" id="ARBA00022771"/>
    </source>
</evidence>
<evidence type="ECO:0000256" key="1">
    <source>
        <dbReference type="ARBA" id="ARBA00022723"/>
    </source>
</evidence>
<dbReference type="PANTHER" id="PTHR13555">
    <property type="entry name" value="C2H2 ZINC FINGER CGI-62-RELATED"/>
    <property type="match status" value="1"/>
</dbReference>
<feature type="compositionally biased region" description="Basic residues" evidence="6">
    <location>
        <begin position="1"/>
        <end position="11"/>
    </location>
</feature>
<dbReference type="EMBL" id="CVRI01000075">
    <property type="protein sequence ID" value="CRL08685.1"/>
    <property type="molecule type" value="Genomic_DNA"/>
</dbReference>
<dbReference type="GO" id="GO:0008270">
    <property type="term" value="F:zinc ion binding"/>
    <property type="evidence" value="ECO:0007669"/>
    <property type="project" value="UniProtKB-KW"/>
</dbReference>
<evidence type="ECO:0000256" key="5">
    <source>
        <dbReference type="PROSITE-ProRule" id="PRU01371"/>
    </source>
</evidence>
<keyword evidence="3 5" id="KW-0863">Zinc-finger</keyword>
<feature type="compositionally biased region" description="Low complexity" evidence="6">
    <location>
        <begin position="12"/>
        <end position="32"/>
    </location>
</feature>
<feature type="region of interest" description="Disordered" evidence="6">
    <location>
        <begin position="702"/>
        <end position="731"/>
    </location>
</feature>
<proteinExistence type="predicted"/>
<feature type="region of interest" description="Disordered" evidence="6">
    <location>
        <begin position="826"/>
        <end position="892"/>
    </location>
</feature>
<feature type="compositionally biased region" description="Low complexity" evidence="6">
    <location>
        <begin position="849"/>
        <end position="869"/>
    </location>
</feature>
<keyword evidence="2" id="KW-0677">Repeat</keyword>
<dbReference type="Proteomes" id="UP000183832">
    <property type="component" value="Unassembled WGS sequence"/>
</dbReference>
<dbReference type="PROSITE" id="PS52027">
    <property type="entry name" value="ZF_C2HC_C3H"/>
    <property type="match status" value="1"/>
</dbReference>
<dbReference type="InterPro" id="IPR049899">
    <property type="entry name" value="Znf_C2HC_C3H"/>
</dbReference>
<dbReference type="InterPro" id="IPR026319">
    <property type="entry name" value="ZC2HC1A/B-like"/>
</dbReference>
<keyword evidence="9" id="KW-1185">Reference proteome</keyword>
<feature type="compositionally biased region" description="Low complexity" evidence="6">
    <location>
        <begin position="712"/>
        <end position="722"/>
    </location>
</feature>
<feature type="compositionally biased region" description="Polar residues" evidence="6">
    <location>
        <begin position="775"/>
        <end position="784"/>
    </location>
</feature>
<dbReference type="Pfam" id="PF13913">
    <property type="entry name" value="zf-C2HC_2"/>
    <property type="match status" value="2"/>
</dbReference>
<dbReference type="OrthoDB" id="10066537at2759"/>
<feature type="compositionally biased region" description="Basic and acidic residues" evidence="6">
    <location>
        <begin position="660"/>
        <end position="673"/>
    </location>
</feature>
<evidence type="ECO:0000256" key="4">
    <source>
        <dbReference type="ARBA" id="ARBA00022833"/>
    </source>
</evidence>
<evidence type="ECO:0000256" key="6">
    <source>
        <dbReference type="SAM" id="MobiDB-lite"/>
    </source>
</evidence>
<feature type="compositionally biased region" description="Polar residues" evidence="6">
    <location>
        <begin position="591"/>
        <end position="607"/>
    </location>
</feature>
<feature type="region of interest" description="Disordered" evidence="6">
    <location>
        <begin position="644"/>
        <end position="688"/>
    </location>
</feature>
<evidence type="ECO:0000313" key="8">
    <source>
        <dbReference type="EMBL" id="CRL08685.1"/>
    </source>
</evidence>
<evidence type="ECO:0000313" key="9">
    <source>
        <dbReference type="Proteomes" id="UP000183832"/>
    </source>
</evidence>
<feature type="compositionally biased region" description="Low complexity" evidence="6">
    <location>
        <begin position="156"/>
        <end position="167"/>
    </location>
</feature>
<feature type="compositionally biased region" description="Polar residues" evidence="6">
    <location>
        <begin position="191"/>
        <end position="216"/>
    </location>
</feature>
<feature type="region of interest" description="Disordered" evidence="6">
    <location>
        <begin position="588"/>
        <end position="607"/>
    </location>
</feature>